<evidence type="ECO:0000256" key="1">
    <source>
        <dbReference type="PROSITE-ProRule" id="PRU00339"/>
    </source>
</evidence>
<dbReference type="SUPFAM" id="SSF48452">
    <property type="entry name" value="TPR-like"/>
    <property type="match status" value="1"/>
</dbReference>
<protein>
    <recommendedName>
        <fullName evidence="4">Tetratricopeptide repeat protein</fullName>
    </recommendedName>
</protein>
<dbReference type="EMBL" id="BMDW01000037">
    <property type="protein sequence ID" value="GGA62004.1"/>
    <property type="molecule type" value="Genomic_DNA"/>
</dbReference>
<dbReference type="Pfam" id="PF13759">
    <property type="entry name" value="2OG-FeII_Oxy_5"/>
    <property type="match status" value="1"/>
</dbReference>
<gene>
    <name evidence="2" type="ORF">GCM10011395_35380</name>
</gene>
<accession>A0ABQ1H8Q8</accession>
<evidence type="ECO:0000313" key="2">
    <source>
        <dbReference type="EMBL" id="GGA62004.1"/>
    </source>
</evidence>
<dbReference type="PROSITE" id="PS50005">
    <property type="entry name" value="TPR"/>
    <property type="match status" value="1"/>
</dbReference>
<evidence type="ECO:0000313" key="3">
    <source>
        <dbReference type="Proteomes" id="UP000618591"/>
    </source>
</evidence>
<name>A0ABQ1H8Q8_9SPHN</name>
<dbReference type="InterPro" id="IPR012668">
    <property type="entry name" value="CHP02466"/>
</dbReference>
<reference evidence="3" key="1">
    <citation type="journal article" date="2019" name="Int. J. Syst. Evol. Microbiol.">
        <title>The Global Catalogue of Microorganisms (GCM) 10K type strain sequencing project: providing services to taxonomists for standard genome sequencing and annotation.</title>
        <authorList>
            <consortium name="The Broad Institute Genomics Platform"/>
            <consortium name="The Broad Institute Genome Sequencing Center for Infectious Disease"/>
            <person name="Wu L."/>
            <person name="Ma J."/>
        </authorList>
    </citation>
    <scope>NUCLEOTIDE SEQUENCE [LARGE SCALE GENOMIC DNA]</scope>
    <source>
        <strain evidence="3">CGMCC 1.10106</strain>
    </source>
</reference>
<feature type="repeat" description="TPR" evidence="1">
    <location>
        <begin position="62"/>
        <end position="95"/>
    </location>
</feature>
<organism evidence="2 3">
    <name type="scientific">Sphingomonas psychrolutea</name>
    <dbReference type="NCBI Taxonomy" id="1259676"/>
    <lineage>
        <taxon>Bacteria</taxon>
        <taxon>Pseudomonadati</taxon>
        <taxon>Pseudomonadota</taxon>
        <taxon>Alphaproteobacteria</taxon>
        <taxon>Sphingomonadales</taxon>
        <taxon>Sphingomonadaceae</taxon>
        <taxon>Sphingomonas</taxon>
    </lineage>
</organism>
<sequence>MIDLAQPRTRSVILDLFADASAAAPGDMALARRYAQACTNAGDDRHAVMAWRNILAIDPDDAQAWAKAAAYLWLTGRAAEALDAAQRAVALEPGNANYLGVLGYALHVAGEDDAADRAYAQAFALDPFDGLAARGIGQAMIRRRAGSDLEAHCLQSFERLGSRGWIVSQYCVSLALLGRTVELHRLLDYDALLRHQTIDVPVGFASLDAFNAALSAEFHALKPVASGEIALDVIRNGLRVKGGPQAAVAAHGRTGAPASAALLDTFAKARSAYEHWVSAGGNTLLMRMQPKSTSLSTDGLITGRQAFVAPHMHGSAWISAVYYVKIPVEAPESGTAGCLEFAPPLHKVDLPDGIWPTRLVRPYPGLLIVFPGYAYHHVHANVATDERIAVSFDVQPNAHEGRAGVSGATCLTGLDQE</sequence>
<dbReference type="InterPro" id="IPR011990">
    <property type="entry name" value="TPR-like_helical_dom_sf"/>
</dbReference>
<evidence type="ECO:0008006" key="4">
    <source>
        <dbReference type="Google" id="ProtNLM"/>
    </source>
</evidence>
<dbReference type="Proteomes" id="UP000618591">
    <property type="component" value="Unassembled WGS sequence"/>
</dbReference>
<dbReference type="SMART" id="SM00028">
    <property type="entry name" value="TPR"/>
    <property type="match status" value="2"/>
</dbReference>
<proteinExistence type="predicted"/>
<dbReference type="InterPro" id="IPR019734">
    <property type="entry name" value="TPR_rpt"/>
</dbReference>
<dbReference type="Gene3D" id="1.25.40.10">
    <property type="entry name" value="Tetratricopeptide repeat domain"/>
    <property type="match status" value="1"/>
</dbReference>
<keyword evidence="1" id="KW-0802">TPR repeat</keyword>
<dbReference type="Gene3D" id="2.60.120.620">
    <property type="entry name" value="q2cbj1_9rhob like domain"/>
    <property type="match status" value="1"/>
</dbReference>
<comment type="caution">
    <text evidence="2">The sequence shown here is derived from an EMBL/GenBank/DDBJ whole genome shotgun (WGS) entry which is preliminary data.</text>
</comment>
<keyword evidence="3" id="KW-1185">Reference proteome</keyword>